<dbReference type="PIRSF" id="PIRSF000428">
    <property type="entry name" value="P_Ac_trans"/>
    <property type="match status" value="1"/>
</dbReference>
<gene>
    <name evidence="5" type="ORF">BCR26_00710</name>
</gene>
<sequence length="302" mass="32697">MRIKRFQELYENTAFSRKMKLGIVCGNDQAALESVFDEKVREHVFPILIGSEKETNFLLNELGFKDFNYELMIADTEEAAAQIGADLAKHGKIDFLMKGLIHSRTFLKAVVSKENGLVENSLLSHVAVNELPSYHKLLITTDGGMVTEPTYEEKRILLSNSLLVAKGLGIEKPKVGVLAAAEVVNPKVKSSVEAERLMNEVTSTAPESCWIDGPISLDLAVSKEIAKLKEYTSLVAGDADILLGPDITAMNLLGKSITVFAKGKMAGIIIGAKVPIIMSSRGSDKEEKMASILLAACVSDGG</sequence>
<organism evidence="5 6">
    <name type="scientific">Enterococcus rivorum</name>
    <dbReference type="NCBI Taxonomy" id="762845"/>
    <lineage>
        <taxon>Bacteria</taxon>
        <taxon>Bacillati</taxon>
        <taxon>Bacillota</taxon>
        <taxon>Bacilli</taxon>
        <taxon>Lactobacillales</taxon>
        <taxon>Enterococcaceae</taxon>
        <taxon>Enterococcus</taxon>
    </lineage>
</organism>
<keyword evidence="3" id="KW-0012">Acyltransferase</keyword>
<dbReference type="InterPro" id="IPR050500">
    <property type="entry name" value="Phos_Acetyltrans/Butyryltrans"/>
</dbReference>
<accession>A0A1E5L1X2</accession>
<keyword evidence="6" id="KW-1185">Reference proteome</keyword>
<keyword evidence="2" id="KW-0808">Transferase</keyword>
<dbReference type="RefSeq" id="WP_069697034.1">
    <property type="nucleotide sequence ID" value="NZ_JAGGMA010000003.1"/>
</dbReference>
<reference evidence="5 6" key="1">
    <citation type="submission" date="2016-09" db="EMBL/GenBank/DDBJ databases">
        <authorList>
            <person name="Capua I."/>
            <person name="De Benedictis P."/>
            <person name="Joannis T."/>
            <person name="Lombin L.H."/>
            <person name="Cattoli G."/>
        </authorList>
    </citation>
    <scope>NUCLEOTIDE SEQUENCE [LARGE SCALE GENOMIC DNA]</scope>
    <source>
        <strain evidence="5 6">LMG 25899</strain>
    </source>
</reference>
<dbReference type="InterPro" id="IPR002505">
    <property type="entry name" value="PTA_PTB"/>
</dbReference>
<feature type="domain" description="Phosphate acetyl/butaryl transferase" evidence="4">
    <location>
        <begin position="80"/>
        <end position="296"/>
    </location>
</feature>
<evidence type="ECO:0000259" key="4">
    <source>
        <dbReference type="Pfam" id="PF01515"/>
    </source>
</evidence>
<dbReference type="PANTHER" id="PTHR43356">
    <property type="entry name" value="PHOSPHATE ACETYLTRANSFERASE"/>
    <property type="match status" value="1"/>
</dbReference>
<dbReference type="SUPFAM" id="SSF53659">
    <property type="entry name" value="Isocitrate/Isopropylmalate dehydrogenase-like"/>
    <property type="match status" value="1"/>
</dbReference>
<evidence type="ECO:0000313" key="5">
    <source>
        <dbReference type="EMBL" id="OEH84023.1"/>
    </source>
</evidence>
<dbReference type="EMBL" id="MIEK01000001">
    <property type="protein sequence ID" value="OEH84023.1"/>
    <property type="molecule type" value="Genomic_DNA"/>
</dbReference>
<evidence type="ECO:0000256" key="2">
    <source>
        <dbReference type="ARBA" id="ARBA00022679"/>
    </source>
</evidence>
<dbReference type="Pfam" id="PF01515">
    <property type="entry name" value="PTA_PTB"/>
    <property type="match status" value="1"/>
</dbReference>
<dbReference type="Gene3D" id="3.40.718.10">
    <property type="entry name" value="Isopropylmalate Dehydrogenase"/>
    <property type="match status" value="1"/>
</dbReference>
<evidence type="ECO:0000256" key="3">
    <source>
        <dbReference type="ARBA" id="ARBA00023315"/>
    </source>
</evidence>
<dbReference type="Proteomes" id="UP000095256">
    <property type="component" value="Unassembled WGS sequence"/>
</dbReference>
<name>A0A1E5L1X2_9ENTE</name>
<proteinExistence type="inferred from homology"/>
<comment type="caution">
    <text evidence="5">The sequence shown here is derived from an EMBL/GenBank/DDBJ whole genome shotgun (WGS) entry which is preliminary data.</text>
</comment>
<dbReference type="AlphaFoldDB" id="A0A1E5L1X2"/>
<dbReference type="GO" id="GO:0016746">
    <property type="term" value="F:acyltransferase activity"/>
    <property type="evidence" value="ECO:0007669"/>
    <property type="project" value="UniProtKB-KW"/>
</dbReference>
<evidence type="ECO:0000313" key="6">
    <source>
        <dbReference type="Proteomes" id="UP000095256"/>
    </source>
</evidence>
<dbReference type="InterPro" id="IPR012147">
    <property type="entry name" value="P_Ac_Bu_trans"/>
</dbReference>
<comment type="similarity">
    <text evidence="1">Belongs to the phosphate acetyltransferase and butyryltransferase family.</text>
</comment>
<protein>
    <recommendedName>
        <fullName evidence="4">Phosphate acetyl/butaryl transferase domain-containing protein</fullName>
    </recommendedName>
</protein>
<dbReference type="PANTHER" id="PTHR43356:SF2">
    <property type="entry name" value="PHOSPHATE ACETYLTRANSFERASE"/>
    <property type="match status" value="1"/>
</dbReference>
<dbReference type="STRING" id="762845.BCR26_00710"/>
<evidence type="ECO:0000256" key="1">
    <source>
        <dbReference type="ARBA" id="ARBA00005656"/>
    </source>
</evidence>